<proteinExistence type="predicted"/>
<accession>A0A6A6GS88</accession>
<name>A0A6A6GS88_VIRVR</name>
<evidence type="ECO:0000313" key="1">
    <source>
        <dbReference type="EMBL" id="KAF2228622.1"/>
    </source>
</evidence>
<dbReference type="Proteomes" id="UP000800092">
    <property type="component" value="Unassembled WGS sequence"/>
</dbReference>
<sequence>MQGDTTEYVILQVDDDGSPLASNLQLIATFRLIDDEDEQFPMLKGKLRIPPDKENDVIKRCHDGLRTIPHTISTKG</sequence>
<protein>
    <submittedName>
        <fullName evidence="1">Uncharacterized protein</fullName>
    </submittedName>
</protein>
<dbReference type="AlphaFoldDB" id="A0A6A6GS88"/>
<reference evidence="1" key="1">
    <citation type="journal article" date="2020" name="Stud. Mycol.">
        <title>101 Dothideomycetes genomes: a test case for predicting lifestyles and emergence of pathogens.</title>
        <authorList>
            <person name="Haridas S."/>
            <person name="Albert R."/>
            <person name="Binder M."/>
            <person name="Bloem J."/>
            <person name="Labutti K."/>
            <person name="Salamov A."/>
            <person name="Andreopoulos B."/>
            <person name="Baker S."/>
            <person name="Barry K."/>
            <person name="Bills G."/>
            <person name="Bluhm B."/>
            <person name="Cannon C."/>
            <person name="Castanera R."/>
            <person name="Culley D."/>
            <person name="Daum C."/>
            <person name="Ezra D."/>
            <person name="Gonzalez J."/>
            <person name="Henrissat B."/>
            <person name="Kuo A."/>
            <person name="Liang C."/>
            <person name="Lipzen A."/>
            <person name="Lutzoni F."/>
            <person name="Magnuson J."/>
            <person name="Mondo S."/>
            <person name="Nolan M."/>
            <person name="Ohm R."/>
            <person name="Pangilinan J."/>
            <person name="Park H.-J."/>
            <person name="Ramirez L."/>
            <person name="Alfaro M."/>
            <person name="Sun H."/>
            <person name="Tritt A."/>
            <person name="Yoshinaga Y."/>
            <person name="Zwiers L.-H."/>
            <person name="Turgeon B."/>
            <person name="Goodwin S."/>
            <person name="Spatafora J."/>
            <person name="Crous P."/>
            <person name="Grigoriev I."/>
        </authorList>
    </citation>
    <scope>NUCLEOTIDE SEQUENCE</scope>
    <source>
        <strain evidence="1">Tuck. ex Michener</strain>
    </source>
</reference>
<keyword evidence="2" id="KW-1185">Reference proteome</keyword>
<organism evidence="1 2">
    <name type="scientific">Viridothelium virens</name>
    <name type="common">Speckled blister lichen</name>
    <name type="synonym">Trypethelium virens</name>
    <dbReference type="NCBI Taxonomy" id="1048519"/>
    <lineage>
        <taxon>Eukaryota</taxon>
        <taxon>Fungi</taxon>
        <taxon>Dikarya</taxon>
        <taxon>Ascomycota</taxon>
        <taxon>Pezizomycotina</taxon>
        <taxon>Dothideomycetes</taxon>
        <taxon>Dothideomycetes incertae sedis</taxon>
        <taxon>Trypetheliales</taxon>
        <taxon>Trypetheliaceae</taxon>
        <taxon>Viridothelium</taxon>
    </lineage>
</organism>
<evidence type="ECO:0000313" key="2">
    <source>
        <dbReference type="Proteomes" id="UP000800092"/>
    </source>
</evidence>
<gene>
    <name evidence="1" type="ORF">EV356DRAFT_495202</name>
</gene>
<dbReference type="EMBL" id="ML991905">
    <property type="protein sequence ID" value="KAF2228622.1"/>
    <property type="molecule type" value="Genomic_DNA"/>
</dbReference>